<name>K2NXP5_9HYPH</name>
<dbReference type="RefSeq" id="WP_009450008.1">
    <property type="nucleotide sequence ID" value="NZ_AMSI01000005.1"/>
</dbReference>
<keyword evidence="1" id="KW-0472">Membrane</keyword>
<dbReference type="AlphaFoldDB" id="K2NXP5"/>
<dbReference type="Proteomes" id="UP000007374">
    <property type="component" value="Unassembled WGS sequence"/>
</dbReference>
<dbReference type="EMBL" id="AMSI01000005">
    <property type="protein sequence ID" value="EKF42674.1"/>
    <property type="molecule type" value="Genomic_DNA"/>
</dbReference>
<reference evidence="2 3" key="1">
    <citation type="journal article" date="2012" name="J. Bacteriol.">
        <title>Genome Sequence of Nitratireductor indicus Type Strain C115.</title>
        <authorList>
            <person name="Lai Q."/>
            <person name="Li G."/>
            <person name="Yu Z."/>
            <person name="Shao Z."/>
        </authorList>
    </citation>
    <scope>NUCLEOTIDE SEQUENCE [LARGE SCALE GENOMIC DNA]</scope>
    <source>
        <strain evidence="2 3">C115</strain>
    </source>
</reference>
<keyword evidence="1" id="KW-1133">Transmembrane helix</keyword>
<evidence type="ECO:0000313" key="3">
    <source>
        <dbReference type="Proteomes" id="UP000007374"/>
    </source>
</evidence>
<dbReference type="eggNOG" id="COG5454">
    <property type="taxonomic scope" value="Bacteria"/>
</dbReference>
<gene>
    <name evidence="2" type="ORF">NA8A_08404</name>
</gene>
<feature type="transmembrane region" description="Helical" evidence="1">
    <location>
        <begin position="52"/>
        <end position="70"/>
    </location>
</feature>
<dbReference type="STRING" id="721133.SAMN05216176_10357"/>
<proteinExistence type="predicted"/>
<organism evidence="2 3">
    <name type="scientific">Nitratireductor indicus C115</name>
    <dbReference type="NCBI Taxonomy" id="1231190"/>
    <lineage>
        <taxon>Bacteria</taxon>
        <taxon>Pseudomonadati</taxon>
        <taxon>Pseudomonadota</taxon>
        <taxon>Alphaproteobacteria</taxon>
        <taxon>Hyphomicrobiales</taxon>
        <taxon>Phyllobacteriaceae</taxon>
        <taxon>Nitratireductor</taxon>
    </lineage>
</organism>
<keyword evidence="1" id="KW-0812">Transmembrane</keyword>
<evidence type="ECO:0000256" key="1">
    <source>
        <dbReference type="SAM" id="Phobius"/>
    </source>
</evidence>
<dbReference type="InterPro" id="IPR009935">
    <property type="entry name" value="DUF1467"/>
</dbReference>
<sequence length="89" mass="10147">MNWVSLFAVFFIIWWVVLFATLPFGLRTQDEDDDVTLGTTASAPRGPHMLRALIRTTIVSLIVFGFLYFLTRGLGLSIDDIPRIVPRYD</sequence>
<evidence type="ECO:0000313" key="2">
    <source>
        <dbReference type="EMBL" id="EKF42674.1"/>
    </source>
</evidence>
<dbReference type="Pfam" id="PF07330">
    <property type="entry name" value="DUF1467"/>
    <property type="match status" value="1"/>
</dbReference>
<keyword evidence="3" id="KW-1185">Reference proteome</keyword>
<protein>
    <submittedName>
        <fullName evidence="2">Uncharacterized protein</fullName>
    </submittedName>
</protein>
<dbReference type="OrthoDB" id="9804637at2"/>
<accession>K2NXP5</accession>
<feature type="transmembrane region" description="Helical" evidence="1">
    <location>
        <begin position="6"/>
        <end position="26"/>
    </location>
</feature>
<dbReference type="PATRIC" id="fig|1231190.3.peg.1754"/>
<comment type="caution">
    <text evidence="2">The sequence shown here is derived from an EMBL/GenBank/DDBJ whole genome shotgun (WGS) entry which is preliminary data.</text>
</comment>